<dbReference type="Proteomes" id="UP001347146">
    <property type="component" value="Unassembled WGS sequence"/>
</dbReference>
<proteinExistence type="predicted"/>
<dbReference type="RefSeq" id="WP_330436426.1">
    <property type="nucleotide sequence ID" value="NZ_JAZDUF010000010.1"/>
</dbReference>
<sequence length="501" mass="52609">MTRIRRTRRTAALAVLPLVAVLGVALSAPPSVAAAAESEPESPVVITDPTTWYPQIVRSKPTWLPADLGQDTTVILVPGSGDRQSVGQRVRTAGIGFYDDPATGESYDPTIVPVVYPAAIGFRLFGRVVSVNDTGVTYNDSVDAGTIAGVDDALRAWEERGRTGTILVNGYSQSGPVAMNIAYELHRAYAAGDPDAIPDENVVVVIGGDTRFPHTGIETVVPSFIPGIYTNGERDPASTGDIEVISYCVRGDYICGLGNPLAHPFETIFYLLPGTIVHAVLGDRVNQYEVVDEWEDGNTTYVILDGGNPWGMMLRALGVPVPTEVDDVLSALVEVPMPGRESTLRGYPIPTPRDVQVWLYEQLGATVPVTDPDVLDARAEDSDSAEDSGPASATNGVTAAATSSTTSTPGTAPTSTAPPTTTELTTPDTTSDDDSPEPGRPDESADESSATSPEPTEVPTADESAPDDDSDPDDVSDPDDDSDPAAEDTEGVATPESTPGQ</sequence>
<gene>
    <name evidence="3" type="ORF">VZC37_23655</name>
</gene>
<feature type="signal peptide" evidence="2">
    <location>
        <begin position="1"/>
        <end position="33"/>
    </location>
</feature>
<dbReference type="InterPro" id="IPR029058">
    <property type="entry name" value="AB_hydrolase_fold"/>
</dbReference>
<feature type="region of interest" description="Disordered" evidence="1">
    <location>
        <begin position="371"/>
        <end position="501"/>
    </location>
</feature>
<keyword evidence="4" id="KW-1185">Reference proteome</keyword>
<dbReference type="EMBL" id="JAZDUF010000010">
    <property type="protein sequence ID" value="MEE3853353.1"/>
    <property type="molecule type" value="Genomic_DNA"/>
</dbReference>
<evidence type="ECO:0000256" key="2">
    <source>
        <dbReference type="SAM" id="SignalP"/>
    </source>
</evidence>
<organism evidence="3 4">
    <name type="scientific">Gordonia sesuvii</name>
    <dbReference type="NCBI Taxonomy" id="3116777"/>
    <lineage>
        <taxon>Bacteria</taxon>
        <taxon>Bacillati</taxon>
        <taxon>Actinomycetota</taxon>
        <taxon>Actinomycetes</taxon>
        <taxon>Mycobacteriales</taxon>
        <taxon>Gordoniaceae</taxon>
        <taxon>Gordonia</taxon>
    </lineage>
</organism>
<evidence type="ECO:0000256" key="1">
    <source>
        <dbReference type="SAM" id="MobiDB-lite"/>
    </source>
</evidence>
<feature type="chain" id="PRO_5045412636" evidence="2">
    <location>
        <begin position="34"/>
        <end position="501"/>
    </location>
</feature>
<reference evidence="3 4" key="1">
    <citation type="submission" date="2024-01" db="EMBL/GenBank/DDBJ databases">
        <title>Draft genome sequence of Gordonia sp. LSe1-13.</title>
        <authorList>
            <person name="Suphannarot A."/>
            <person name="Mingma R."/>
        </authorList>
    </citation>
    <scope>NUCLEOTIDE SEQUENCE [LARGE SCALE GENOMIC DNA]</scope>
    <source>
        <strain evidence="3 4">LSe1-13</strain>
    </source>
</reference>
<dbReference type="SUPFAM" id="SSF53474">
    <property type="entry name" value="alpha/beta-Hydrolases"/>
    <property type="match status" value="1"/>
</dbReference>
<keyword evidence="2" id="KW-0732">Signal</keyword>
<comment type="caution">
    <text evidence="3">The sequence shown here is derived from an EMBL/GenBank/DDBJ whole genome shotgun (WGS) entry which is preliminary data.</text>
</comment>
<accession>A0ABU7MJQ3</accession>
<evidence type="ECO:0000313" key="3">
    <source>
        <dbReference type="EMBL" id="MEE3853353.1"/>
    </source>
</evidence>
<evidence type="ECO:0000313" key="4">
    <source>
        <dbReference type="Proteomes" id="UP001347146"/>
    </source>
</evidence>
<dbReference type="Gene3D" id="3.40.50.1820">
    <property type="entry name" value="alpha/beta hydrolase"/>
    <property type="match status" value="1"/>
</dbReference>
<feature type="compositionally biased region" description="Low complexity" evidence="1">
    <location>
        <begin position="387"/>
        <end position="429"/>
    </location>
</feature>
<feature type="compositionally biased region" description="Acidic residues" evidence="1">
    <location>
        <begin position="464"/>
        <end position="490"/>
    </location>
</feature>
<name>A0ABU7MJQ3_9ACTN</name>
<protein>
    <submittedName>
        <fullName evidence="3">PE-PPE domain-containing protein</fullName>
    </submittedName>
</protein>